<dbReference type="InterPro" id="IPR021765">
    <property type="entry name" value="UstYa-like"/>
</dbReference>
<keyword evidence="3" id="KW-0472">Membrane</keyword>
<proteinExistence type="inferred from homology"/>
<dbReference type="Proteomes" id="UP000481858">
    <property type="component" value="Unassembled WGS sequence"/>
</dbReference>
<dbReference type="Pfam" id="PF11807">
    <property type="entry name" value="UstYa"/>
    <property type="match status" value="1"/>
</dbReference>
<evidence type="ECO:0000313" key="4">
    <source>
        <dbReference type="EMBL" id="KAF2963016.1"/>
    </source>
</evidence>
<comment type="pathway">
    <text evidence="1">Mycotoxin biosynthesis.</text>
</comment>
<evidence type="ECO:0000313" key="5">
    <source>
        <dbReference type="Proteomes" id="UP000481858"/>
    </source>
</evidence>
<dbReference type="GO" id="GO:0043386">
    <property type="term" value="P:mycotoxin biosynthetic process"/>
    <property type="evidence" value="ECO:0007669"/>
    <property type="project" value="InterPro"/>
</dbReference>
<name>A0A7C8MWX4_9PEZI</name>
<accession>A0A7C8MWX4</accession>
<dbReference type="EMBL" id="WUBL01000242">
    <property type="protein sequence ID" value="KAF2963016.1"/>
    <property type="molecule type" value="Genomic_DNA"/>
</dbReference>
<comment type="similarity">
    <text evidence="2">Belongs to the ustYa family.</text>
</comment>
<organism evidence="4 5">
    <name type="scientific">Xylaria multiplex</name>
    <dbReference type="NCBI Taxonomy" id="323545"/>
    <lineage>
        <taxon>Eukaryota</taxon>
        <taxon>Fungi</taxon>
        <taxon>Dikarya</taxon>
        <taxon>Ascomycota</taxon>
        <taxon>Pezizomycotina</taxon>
        <taxon>Sordariomycetes</taxon>
        <taxon>Xylariomycetidae</taxon>
        <taxon>Xylariales</taxon>
        <taxon>Xylariaceae</taxon>
        <taxon>Xylaria</taxon>
    </lineage>
</organism>
<dbReference type="OrthoDB" id="3687641at2759"/>
<dbReference type="PANTHER" id="PTHR33365">
    <property type="entry name" value="YALI0B05434P"/>
    <property type="match status" value="1"/>
</dbReference>
<reference evidence="4 5" key="1">
    <citation type="submission" date="2019-12" db="EMBL/GenBank/DDBJ databases">
        <title>Draft genome sequence of the ascomycete Xylaria multiplex DSM 110363.</title>
        <authorList>
            <person name="Buettner E."/>
            <person name="Kellner H."/>
        </authorList>
    </citation>
    <scope>NUCLEOTIDE SEQUENCE [LARGE SCALE GENOMIC DNA]</scope>
    <source>
        <strain evidence="4 5">DSM 110363</strain>
    </source>
</reference>
<evidence type="ECO:0000256" key="3">
    <source>
        <dbReference type="SAM" id="Phobius"/>
    </source>
</evidence>
<evidence type="ECO:0000256" key="2">
    <source>
        <dbReference type="ARBA" id="ARBA00035112"/>
    </source>
</evidence>
<dbReference type="InParanoid" id="A0A7C8MWX4"/>
<dbReference type="PANTHER" id="PTHR33365:SF4">
    <property type="entry name" value="CYCLOCHLOROTINE BIOSYNTHESIS PROTEIN O"/>
    <property type="match status" value="1"/>
</dbReference>
<evidence type="ECO:0000256" key="1">
    <source>
        <dbReference type="ARBA" id="ARBA00004685"/>
    </source>
</evidence>
<keyword evidence="3" id="KW-0812">Transmembrane</keyword>
<keyword evidence="5" id="KW-1185">Reference proteome</keyword>
<keyword evidence="3" id="KW-1133">Transmembrane helix</keyword>
<feature type="transmembrane region" description="Helical" evidence="3">
    <location>
        <begin position="49"/>
        <end position="71"/>
    </location>
</feature>
<comment type="caution">
    <text evidence="4">The sequence shown here is derived from an EMBL/GenBank/DDBJ whole genome shotgun (WGS) entry which is preliminary data.</text>
</comment>
<sequence>MTFFRTYFNAIDVADEEKHLCPSSDFNPDESSGHGRKKPAVTKLSCLKVYIVTLHLGIIVLLAITASHIFANDTSMALKGMSWSPVQGSLQYELNGRHALKHHKSTPFSGPPTSQQEIAWAKILTPMYFAATEREMLSAGETVKNGAQLTGGDYLATLGVYHELHCLHQMRLFLYRERYYHNITKEQENYLREHLDHCMEALRITIMCHGNTGLYTFAWDSDASNKPTTKSNARSACVKWSSIKKWSYSRQLAESDHVVRPSYLQ</sequence>
<dbReference type="AlphaFoldDB" id="A0A7C8MWX4"/>
<protein>
    <submittedName>
        <fullName evidence="4">Uncharacterized protein</fullName>
    </submittedName>
</protein>
<gene>
    <name evidence="4" type="ORF">GQX73_g10557</name>
</gene>